<comment type="caution">
    <text evidence="2">The sequence shown here is derived from an EMBL/GenBank/DDBJ whole genome shotgun (WGS) entry which is preliminary data.</text>
</comment>
<name>A0A6M1XUR6_STAAU</name>
<dbReference type="AlphaFoldDB" id="A0A6M1XUR6"/>
<dbReference type="EMBL" id="JAALTR010000353">
    <property type="protein sequence ID" value="NGW68572.1"/>
    <property type="molecule type" value="Genomic_DNA"/>
</dbReference>
<feature type="non-terminal residue" evidence="2">
    <location>
        <position position="21"/>
    </location>
</feature>
<proteinExistence type="predicted"/>
<feature type="region of interest" description="Disordered" evidence="1">
    <location>
        <begin position="1"/>
        <end position="21"/>
    </location>
</feature>
<dbReference type="Proteomes" id="UP000473113">
    <property type="component" value="Unassembled WGS sequence"/>
</dbReference>
<accession>A0A6M1XUR6</accession>
<gene>
    <name evidence="2" type="ORF">G6Y24_14020</name>
</gene>
<sequence length="21" mass="2253">MASVLVVKGHPLTAEESRTVK</sequence>
<evidence type="ECO:0000313" key="3">
    <source>
        <dbReference type="Proteomes" id="UP000473113"/>
    </source>
</evidence>
<organism evidence="2 3">
    <name type="scientific">Staphylococcus aureus</name>
    <dbReference type="NCBI Taxonomy" id="1280"/>
    <lineage>
        <taxon>Bacteria</taxon>
        <taxon>Bacillati</taxon>
        <taxon>Bacillota</taxon>
        <taxon>Bacilli</taxon>
        <taxon>Bacillales</taxon>
        <taxon>Staphylococcaceae</taxon>
        <taxon>Staphylococcus</taxon>
    </lineage>
</organism>
<evidence type="ECO:0000256" key="1">
    <source>
        <dbReference type="SAM" id="MobiDB-lite"/>
    </source>
</evidence>
<reference evidence="2 3" key="1">
    <citation type="submission" date="2020-02" db="EMBL/GenBank/DDBJ databases">
        <title>Detection of Heterogeneous Vancomycin Intermediate Resistance in Methicillin Resistant Staphylococcus aureus Isolates from Latin-America.</title>
        <authorList>
            <person name="Castro-Cardozo B."/>
            <person name="Berrio M."/>
            <person name="Vargas M.L."/>
            <person name="Carvajal L.P."/>
            <person name="Millan L.V."/>
            <person name="Rios R."/>
            <person name="Hernandez A."/>
            <person name="Rincon S.L."/>
            <person name="Cubides P."/>
            <person name="Forero E."/>
            <person name="Dinh A."/>
            <person name="Seas C."/>
            <person name="Munita J.M."/>
            <person name="Arias C.A."/>
            <person name="Reyes J."/>
            <person name="Diaz L."/>
        </authorList>
    </citation>
    <scope>NUCLEOTIDE SEQUENCE [LARGE SCALE GENOMIC DNA]</scope>
    <source>
        <strain evidence="2 3">UG255</strain>
    </source>
</reference>
<evidence type="ECO:0000313" key="2">
    <source>
        <dbReference type="EMBL" id="NGW68572.1"/>
    </source>
</evidence>
<protein>
    <submittedName>
        <fullName evidence="2">FMN-dependent NADH-azoreductase</fullName>
    </submittedName>
</protein>